<evidence type="ECO:0000256" key="2">
    <source>
        <dbReference type="ARBA" id="ARBA00022618"/>
    </source>
</evidence>
<comment type="caution">
    <text evidence="9">The sequence shown here is derived from an EMBL/GenBank/DDBJ whole genome shotgun (WGS) entry which is preliminary data.</text>
</comment>
<evidence type="ECO:0000256" key="4">
    <source>
        <dbReference type="ARBA" id="ARBA00023306"/>
    </source>
</evidence>
<evidence type="ECO:0000259" key="8">
    <source>
        <dbReference type="Pfam" id="PF22642"/>
    </source>
</evidence>
<dbReference type="InterPro" id="IPR013033">
    <property type="entry name" value="MinC"/>
</dbReference>
<dbReference type="InterPro" id="IPR005526">
    <property type="entry name" value="Septum_form_inhib_MinC_C"/>
</dbReference>
<dbReference type="EMBL" id="LGCI01000010">
    <property type="protein sequence ID" value="KOY81074.1"/>
    <property type="molecule type" value="Genomic_DNA"/>
</dbReference>
<dbReference type="Pfam" id="PF22642">
    <property type="entry name" value="MinC_N_1"/>
    <property type="match status" value="1"/>
</dbReference>
<feature type="domain" description="Septum site-determining protein MinC N-terminal" evidence="8">
    <location>
        <begin position="6"/>
        <end position="79"/>
    </location>
</feature>
<dbReference type="InterPro" id="IPR036145">
    <property type="entry name" value="MinC_C_sf"/>
</dbReference>
<comment type="similarity">
    <text evidence="1 6">Belongs to the MinC family.</text>
</comment>
<evidence type="ECO:0000259" key="7">
    <source>
        <dbReference type="Pfam" id="PF03775"/>
    </source>
</evidence>
<dbReference type="SUPFAM" id="SSF63848">
    <property type="entry name" value="Cell-division inhibitor MinC, C-terminal domain"/>
    <property type="match status" value="1"/>
</dbReference>
<dbReference type="PANTHER" id="PTHR34108:SF1">
    <property type="entry name" value="SEPTUM SITE-DETERMINING PROTEIN MINC"/>
    <property type="match status" value="1"/>
</dbReference>
<dbReference type="Proteomes" id="UP000037977">
    <property type="component" value="Unassembled WGS sequence"/>
</dbReference>
<evidence type="ECO:0000256" key="1">
    <source>
        <dbReference type="ARBA" id="ARBA00006291"/>
    </source>
</evidence>
<reference evidence="9 10" key="1">
    <citation type="submission" date="2015-07" db="EMBL/GenBank/DDBJ databases">
        <title>Genome sequencing project for genomic taxonomy and phylogenomics of Bacillus-like bacteria.</title>
        <authorList>
            <person name="Liu B."/>
            <person name="Wang J."/>
            <person name="Zhu Y."/>
            <person name="Liu G."/>
            <person name="Chen Q."/>
            <person name="Chen Z."/>
            <person name="Che J."/>
            <person name="Ge C."/>
            <person name="Shi H."/>
            <person name="Pan Z."/>
            <person name="Liu X."/>
        </authorList>
    </citation>
    <scope>NUCLEOTIDE SEQUENCE [LARGE SCALE GENOMIC DNA]</scope>
    <source>
        <strain evidence="9 10">DSM 54</strain>
    </source>
</reference>
<keyword evidence="10" id="KW-1185">Reference proteome</keyword>
<keyword evidence="4 6" id="KW-0131">Cell cycle</keyword>
<dbReference type="GO" id="GO:1901891">
    <property type="term" value="P:regulation of cell septum assembly"/>
    <property type="evidence" value="ECO:0007669"/>
    <property type="project" value="InterPro"/>
</dbReference>
<proteinExistence type="inferred from homology"/>
<dbReference type="OrthoDB" id="9790810at2"/>
<dbReference type="PANTHER" id="PTHR34108">
    <property type="entry name" value="SEPTUM SITE-DETERMINING PROTEIN MINC"/>
    <property type="match status" value="1"/>
</dbReference>
<name>A0A0N0CV42_9BACI</name>
<dbReference type="NCBIfam" id="NF001772">
    <property type="entry name" value="PRK00513.1-3"/>
    <property type="match status" value="1"/>
</dbReference>
<evidence type="ECO:0000313" key="10">
    <source>
        <dbReference type="Proteomes" id="UP000037977"/>
    </source>
</evidence>
<evidence type="ECO:0000256" key="3">
    <source>
        <dbReference type="ARBA" id="ARBA00023210"/>
    </source>
</evidence>
<dbReference type="AlphaFoldDB" id="A0A0N0CV42"/>
<dbReference type="Pfam" id="PF03775">
    <property type="entry name" value="MinC_C"/>
    <property type="match status" value="1"/>
</dbReference>
<dbReference type="InterPro" id="IPR016098">
    <property type="entry name" value="CAP/MinC_C"/>
</dbReference>
<dbReference type="RefSeq" id="WP_053996313.1">
    <property type="nucleotide sequence ID" value="NZ_CP065643.1"/>
</dbReference>
<protein>
    <recommendedName>
        <fullName evidence="6">Probable septum site-determining protein MinC</fullName>
    </recommendedName>
</protein>
<dbReference type="GO" id="GO:0000902">
    <property type="term" value="P:cell morphogenesis"/>
    <property type="evidence" value="ECO:0007669"/>
    <property type="project" value="InterPro"/>
</dbReference>
<sequence>MKKQLVHMKGTKDGFVLRLDDQCAYGDLVEELKKKVLEGGIEGKVDVQLYLGYRYCTEKQMNELINIVQETEQLIVSKVQSEVLTVHESNQKMIESQQDTYVGVVRSGQILRSSGDIIIIGNVNPNGRVEAGGNVYVLGRLKGIAHAGVLGNKEAIIAASRFEATHIMIADQVQAMSDEHVKAINQAEMTCAFIGYDGRITYDQIHALKNIRPLLNVSKGGS</sequence>
<dbReference type="HAMAP" id="MF_00267">
    <property type="entry name" value="MinC"/>
    <property type="match status" value="1"/>
</dbReference>
<dbReference type="GO" id="GO:0000917">
    <property type="term" value="P:division septum assembly"/>
    <property type="evidence" value="ECO:0007669"/>
    <property type="project" value="UniProtKB-KW"/>
</dbReference>
<gene>
    <name evidence="6" type="primary">minC</name>
    <name evidence="9" type="ORF">ADM90_18115</name>
</gene>
<dbReference type="Gene3D" id="2.160.20.70">
    <property type="match status" value="1"/>
</dbReference>
<evidence type="ECO:0000256" key="6">
    <source>
        <dbReference type="HAMAP-Rule" id="MF_00267"/>
    </source>
</evidence>
<keyword evidence="3 6" id="KW-0717">Septation</keyword>
<accession>A0A0N0CV42</accession>
<dbReference type="Gene3D" id="3.30.160.540">
    <property type="match status" value="1"/>
</dbReference>
<evidence type="ECO:0000256" key="5">
    <source>
        <dbReference type="ARBA" id="ARBA00046874"/>
    </source>
</evidence>
<dbReference type="InterPro" id="IPR055219">
    <property type="entry name" value="MinC_N_1"/>
</dbReference>
<dbReference type="STRING" id="33935.ADM90_18115"/>
<comment type="function">
    <text evidence="6">Cell division inhibitor that blocks the formation of polar Z ring septums. Rapidly oscillates between the poles of the cell to destabilize FtsZ filaments that have formed before they mature into polar Z rings. Prevents FtsZ polymerization.</text>
</comment>
<comment type="subunit">
    <text evidence="5 6">Interacts with MinD and FtsZ.</text>
</comment>
<dbReference type="PATRIC" id="fig|33935.3.peg.2414"/>
<keyword evidence="2 6" id="KW-0132">Cell division</keyword>
<evidence type="ECO:0000313" key="9">
    <source>
        <dbReference type="EMBL" id="KOY81074.1"/>
    </source>
</evidence>
<feature type="domain" description="Septum formation inhibitor MinC C-terminal" evidence="7">
    <location>
        <begin position="103"/>
        <end position="194"/>
    </location>
</feature>
<organism evidence="9 10">
    <name type="scientific">Lysinibacillus macroides</name>
    <dbReference type="NCBI Taxonomy" id="33935"/>
    <lineage>
        <taxon>Bacteria</taxon>
        <taxon>Bacillati</taxon>
        <taxon>Bacillota</taxon>
        <taxon>Bacilli</taxon>
        <taxon>Bacillales</taxon>
        <taxon>Bacillaceae</taxon>
        <taxon>Lysinibacillus</taxon>
    </lineage>
</organism>